<dbReference type="Pfam" id="PF04113">
    <property type="entry name" value="Gpi16"/>
    <property type="match status" value="1"/>
</dbReference>
<dbReference type="InterPro" id="IPR007245">
    <property type="entry name" value="PIG-T"/>
</dbReference>
<keyword evidence="1" id="KW-1133">Transmembrane helix</keyword>
<proteinExistence type="evidence at transcript level"/>
<dbReference type="PANTHER" id="PTHR12959:SF11">
    <property type="entry name" value="GPI TRANSAMIDASE COMPONENT PIG-T"/>
    <property type="match status" value="1"/>
</dbReference>
<dbReference type="AlphaFoldDB" id="A0A4Y7NMW0"/>
<keyword evidence="1" id="KW-0472">Membrane</keyword>
<dbReference type="GO" id="GO:0042765">
    <property type="term" value="C:GPI-anchor transamidase complex"/>
    <property type="evidence" value="ECO:0007669"/>
    <property type="project" value="InterPro"/>
</dbReference>
<name>A0A4Y7NMW0_9CRUS</name>
<dbReference type="GO" id="GO:0016255">
    <property type="term" value="P:attachment of GPI anchor to protein"/>
    <property type="evidence" value="ECO:0007669"/>
    <property type="project" value="InterPro"/>
</dbReference>
<evidence type="ECO:0000313" key="2">
    <source>
        <dbReference type="EMBL" id="SVE94163.1"/>
    </source>
</evidence>
<evidence type="ECO:0000256" key="1">
    <source>
        <dbReference type="SAM" id="Phobius"/>
    </source>
</evidence>
<dbReference type="EMBL" id="LR024544">
    <property type="protein sequence ID" value="SVE94163.1"/>
    <property type="molecule type" value="mRNA"/>
</dbReference>
<gene>
    <name evidence="2" type="primary">EOG090X043F</name>
</gene>
<sequence length="575" mass="65227">MDHITCWVPEKKKENVSNIRNLITCSLVRELCVKFSNASSETFSEELFIKPLPTGHLYSHFQFTTKWDVDPQEIQLRHYNLFPRTIGEIIQQHSLRELHLSLTQSLWRTQKWGYPVRHAGPGAEVFATFYPHLNDEEVDRAWVGLVNSLSGLFCSSFNFVTMANTIQPLWTFAPEGLNLGGTNSSHQRYANLPREIVCTENLTPWKKLLPCESHTGLGELLNAKNMYDSNYHSLALDLRPVCRDKKCQESSLELKLSLAHVSEPTILHGNTHNGINAEWSFKSIYGAHLFSSCPRAKLSKVYVDTSSNIWNLRPTADSFVVNQRGGSVTHLAVYDLKAISSWPINIRASYSKKLFYGIVPPPLIHATRFVGGRGQAKGKLITRIHNNYFSSDIDIVFLELVPWYCRVFLHTLTFSNSKNKPVGIDIPQKLYFRPGLDRQRPHHLELRLTLPANSVTEIEWEFQKGFLKWTEYPPDAHRGFDLGPAIISALLPVGRNWTGIPRQVSTFDESWNVSQSGYFVRIHTETLVVAMATPDFSMPYNVICLACTVVALAYGTIHNALNGRMFGKSPNPTIN</sequence>
<feature type="transmembrane region" description="Helical" evidence="1">
    <location>
        <begin position="538"/>
        <end position="557"/>
    </location>
</feature>
<protein>
    <submittedName>
        <fullName evidence="2">EOG090X043F</fullName>
    </submittedName>
</protein>
<reference evidence="2" key="1">
    <citation type="submission" date="2018-08" db="EMBL/GenBank/DDBJ databases">
        <authorList>
            <person name="Cornetti L."/>
        </authorList>
    </citation>
    <scope>NUCLEOTIDE SEQUENCE</scope>
    <source>
        <strain evidence="2">OM-SAIQ-clone2</strain>
    </source>
</reference>
<dbReference type="PANTHER" id="PTHR12959">
    <property type="entry name" value="GPI TRANSAMIDASE COMPONENT PIG-T-RELATED"/>
    <property type="match status" value="1"/>
</dbReference>
<accession>A0A4Y7NMW0</accession>
<organism evidence="2">
    <name type="scientific">Simocephalus serrulatus</name>
    <dbReference type="NCBI Taxonomy" id="117539"/>
    <lineage>
        <taxon>Eukaryota</taxon>
        <taxon>Metazoa</taxon>
        <taxon>Ecdysozoa</taxon>
        <taxon>Arthropoda</taxon>
        <taxon>Crustacea</taxon>
        <taxon>Branchiopoda</taxon>
        <taxon>Diplostraca</taxon>
        <taxon>Cladocera</taxon>
        <taxon>Anomopoda</taxon>
        <taxon>Daphniidae</taxon>
        <taxon>Simocephalus</taxon>
    </lineage>
</organism>
<keyword evidence="1" id="KW-0812">Transmembrane</keyword>